<keyword evidence="5" id="KW-0418">Kinase</keyword>
<dbReference type="PROSITE" id="PS00107">
    <property type="entry name" value="PROTEIN_KINASE_ATP"/>
    <property type="match status" value="1"/>
</dbReference>
<feature type="domain" description="Protein kinase" evidence="11">
    <location>
        <begin position="19"/>
        <end position="263"/>
    </location>
</feature>
<evidence type="ECO:0000256" key="5">
    <source>
        <dbReference type="ARBA" id="ARBA00022777"/>
    </source>
</evidence>
<dbReference type="InterPro" id="IPR017441">
    <property type="entry name" value="Protein_kinase_ATP_BS"/>
</dbReference>
<dbReference type="EC" id="2.7.11.1" evidence="1"/>
<evidence type="ECO:0000256" key="9">
    <source>
        <dbReference type="PROSITE-ProRule" id="PRU10141"/>
    </source>
</evidence>
<dbReference type="PROSITE" id="PS50011">
    <property type="entry name" value="PROTEIN_KINASE_DOM"/>
    <property type="match status" value="1"/>
</dbReference>
<dbReference type="Proteomes" id="UP001158576">
    <property type="component" value="Chromosome XSR"/>
</dbReference>
<keyword evidence="6 9" id="KW-0067">ATP-binding</keyword>
<protein>
    <recommendedName>
        <fullName evidence="1">non-specific serine/threonine protein kinase</fullName>
        <ecNumber evidence="1">2.7.11.1</ecNumber>
    </recommendedName>
</protein>
<dbReference type="PANTHER" id="PTHR24346">
    <property type="entry name" value="MAP/MICROTUBULE AFFINITY-REGULATING KINASE"/>
    <property type="match status" value="1"/>
</dbReference>
<evidence type="ECO:0000313" key="12">
    <source>
        <dbReference type="EMBL" id="CAG5096138.1"/>
    </source>
</evidence>
<name>A0ABN7S9Y3_OIKDI</name>
<organism evidence="12 13">
    <name type="scientific">Oikopleura dioica</name>
    <name type="common">Tunicate</name>
    <dbReference type="NCBI Taxonomy" id="34765"/>
    <lineage>
        <taxon>Eukaryota</taxon>
        <taxon>Metazoa</taxon>
        <taxon>Chordata</taxon>
        <taxon>Tunicata</taxon>
        <taxon>Appendicularia</taxon>
        <taxon>Copelata</taxon>
        <taxon>Oikopleuridae</taxon>
        <taxon>Oikopleura</taxon>
    </lineage>
</organism>
<dbReference type="PANTHER" id="PTHR24346:SF77">
    <property type="entry name" value="SERINE THREONINE PROTEIN KINASE"/>
    <property type="match status" value="1"/>
</dbReference>
<dbReference type="PROSITE" id="PS00108">
    <property type="entry name" value="PROTEIN_KINASE_ST"/>
    <property type="match status" value="1"/>
</dbReference>
<evidence type="ECO:0000259" key="11">
    <source>
        <dbReference type="PROSITE" id="PS50011"/>
    </source>
</evidence>
<keyword evidence="13" id="KW-1185">Reference proteome</keyword>
<dbReference type="SUPFAM" id="SSF56112">
    <property type="entry name" value="Protein kinase-like (PK-like)"/>
    <property type="match status" value="1"/>
</dbReference>
<gene>
    <name evidence="12" type="ORF">OKIOD_LOCUS6045</name>
</gene>
<evidence type="ECO:0000313" key="13">
    <source>
        <dbReference type="Proteomes" id="UP001158576"/>
    </source>
</evidence>
<comment type="catalytic activity">
    <reaction evidence="8">
        <text>L-seryl-[protein] + ATP = O-phospho-L-seryl-[protein] + ADP + H(+)</text>
        <dbReference type="Rhea" id="RHEA:17989"/>
        <dbReference type="Rhea" id="RHEA-COMP:9863"/>
        <dbReference type="Rhea" id="RHEA-COMP:11604"/>
        <dbReference type="ChEBI" id="CHEBI:15378"/>
        <dbReference type="ChEBI" id="CHEBI:29999"/>
        <dbReference type="ChEBI" id="CHEBI:30616"/>
        <dbReference type="ChEBI" id="CHEBI:83421"/>
        <dbReference type="ChEBI" id="CHEBI:456216"/>
        <dbReference type="EC" id="2.7.11.1"/>
    </reaction>
</comment>
<dbReference type="InterPro" id="IPR008271">
    <property type="entry name" value="Ser/Thr_kinase_AS"/>
</dbReference>
<dbReference type="Gene3D" id="1.10.510.10">
    <property type="entry name" value="Transferase(Phosphotransferase) domain 1"/>
    <property type="match status" value="1"/>
</dbReference>
<evidence type="ECO:0000256" key="8">
    <source>
        <dbReference type="ARBA" id="ARBA00048679"/>
    </source>
</evidence>
<evidence type="ECO:0000256" key="10">
    <source>
        <dbReference type="RuleBase" id="RU000304"/>
    </source>
</evidence>
<dbReference type="Pfam" id="PF00069">
    <property type="entry name" value="Pkinase"/>
    <property type="match status" value="1"/>
</dbReference>
<accession>A0ABN7S9Y3</accession>
<evidence type="ECO:0000256" key="7">
    <source>
        <dbReference type="ARBA" id="ARBA00047899"/>
    </source>
</evidence>
<keyword evidence="3" id="KW-0808">Transferase</keyword>
<sequence>MLSTEPDDAKADYVRLAQYELRDELGSGQYGVVRAVRCSETNKDYAMKIISKRRLMKRKINHTNLVKLVDVLDAPGDGMLYMVFELLPNGETLRIPSEEPLSEEKARSYFRDTLQGLDYLHYQYIIHRDIKPANLLLDANNNVKISDLGVSVEVEDSYLISGQVGTPAFMSPELLNPDSGKLSGVCVDLWALGVTLFAFLAGTVPWNDITSIGILNKIMTQPLNFSSINPPISRDCEELIQQMLSIDMDERPTTDSLFKNNWVLATGELGARCHEYVDVTDEDVNSSVTTVPKLETLIMVKQMLKRHSFRNPFTLNRQTSQF</sequence>
<dbReference type="EMBL" id="OU015569">
    <property type="protein sequence ID" value="CAG5096138.1"/>
    <property type="molecule type" value="Genomic_DNA"/>
</dbReference>
<dbReference type="SMART" id="SM00220">
    <property type="entry name" value="S_TKc"/>
    <property type="match status" value="1"/>
</dbReference>
<keyword evidence="4 9" id="KW-0547">Nucleotide-binding</keyword>
<comment type="similarity">
    <text evidence="10">Belongs to the protein kinase superfamily.</text>
</comment>
<keyword evidence="2 10" id="KW-0723">Serine/threonine-protein kinase</keyword>
<dbReference type="InterPro" id="IPR011009">
    <property type="entry name" value="Kinase-like_dom_sf"/>
</dbReference>
<comment type="catalytic activity">
    <reaction evidence="7">
        <text>L-threonyl-[protein] + ATP = O-phospho-L-threonyl-[protein] + ADP + H(+)</text>
        <dbReference type="Rhea" id="RHEA:46608"/>
        <dbReference type="Rhea" id="RHEA-COMP:11060"/>
        <dbReference type="Rhea" id="RHEA-COMP:11605"/>
        <dbReference type="ChEBI" id="CHEBI:15378"/>
        <dbReference type="ChEBI" id="CHEBI:30013"/>
        <dbReference type="ChEBI" id="CHEBI:30616"/>
        <dbReference type="ChEBI" id="CHEBI:61977"/>
        <dbReference type="ChEBI" id="CHEBI:456216"/>
        <dbReference type="EC" id="2.7.11.1"/>
    </reaction>
</comment>
<reference evidence="12 13" key="1">
    <citation type="submission" date="2021-04" db="EMBL/GenBank/DDBJ databases">
        <authorList>
            <person name="Bliznina A."/>
        </authorList>
    </citation>
    <scope>NUCLEOTIDE SEQUENCE [LARGE SCALE GENOMIC DNA]</scope>
</reference>
<evidence type="ECO:0000256" key="2">
    <source>
        <dbReference type="ARBA" id="ARBA00022527"/>
    </source>
</evidence>
<dbReference type="InterPro" id="IPR000719">
    <property type="entry name" value="Prot_kinase_dom"/>
</dbReference>
<evidence type="ECO:0000256" key="4">
    <source>
        <dbReference type="ARBA" id="ARBA00022741"/>
    </source>
</evidence>
<evidence type="ECO:0000256" key="3">
    <source>
        <dbReference type="ARBA" id="ARBA00022679"/>
    </source>
</evidence>
<evidence type="ECO:0000256" key="6">
    <source>
        <dbReference type="ARBA" id="ARBA00022840"/>
    </source>
</evidence>
<feature type="binding site" evidence="9">
    <location>
        <position position="48"/>
    </location>
    <ligand>
        <name>ATP</name>
        <dbReference type="ChEBI" id="CHEBI:30616"/>
    </ligand>
</feature>
<evidence type="ECO:0000256" key="1">
    <source>
        <dbReference type="ARBA" id="ARBA00012513"/>
    </source>
</evidence>
<proteinExistence type="inferred from homology"/>